<dbReference type="SUPFAM" id="SSF47203">
    <property type="entry name" value="Acyl-CoA dehydrogenase C-terminal domain-like"/>
    <property type="match status" value="1"/>
</dbReference>
<evidence type="ECO:0000256" key="1">
    <source>
        <dbReference type="ARBA" id="ARBA00022630"/>
    </source>
</evidence>
<evidence type="ECO:0000259" key="2">
    <source>
        <dbReference type="Pfam" id="PF00441"/>
    </source>
</evidence>
<dbReference type="Gene3D" id="1.20.140.10">
    <property type="entry name" value="Butyryl-CoA Dehydrogenase, subunit A, domain 3"/>
    <property type="match status" value="1"/>
</dbReference>
<organism evidence="3">
    <name type="scientific">marine sediment metagenome</name>
    <dbReference type="NCBI Taxonomy" id="412755"/>
    <lineage>
        <taxon>unclassified sequences</taxon>
        <taxon>metagenomes</taxon>
        <taxon>ecological metagenomes</taxon>
    </lineage>
</organism>
<sequence length="78" mass="8613">TAWKLSEGMPHKMEVAVAKAGVSDAYHQVVTLGQQVISGVGYTEDHDMHLYFNRAKAAELLFGSADFYREKVAQELGL</sequence>
<keyword evidence="1" id="KW-0285">Flavoprotein</keyword>
<protein>
    <recommendedName>
        <fullName evidence="2">Acyl-CoA dehydrogenase/oxidase C-terminal domain-containing protein</fullName>
    </recommendedName>
</protein>
<evidence type="ECO:0000313" key="3">
    <source>
        <dbReference type="EMBL" id="GAI96218.1"/>
    </source>
</evidence>
<reference evidence="3" key="1">
    <citation type="journal article" date="2014" name="Front. Microbiol.">
        <title>High frequency of phylogenetically diverse reductive dehalogenase-homologous genes in deep subseafloor sedimentary metagenomes.</title>
        <authorList>
            <person name="Kawai M."/>
            <person name="Futagami T."/>
            <person name="Toyoda A."/>
            <person name="Takaki Y."/>
            <person name="Nishi S."/>
            <person name="Hori S."/>
            <person name="Arai W."/>
            <person name="Tsubouchi T."/>
            <person name="Morono Y."/>
            <person name="Uchiyama I."/>
            <person name="Ito T."/>
            <person name="Fujiyama A."/>
            <person name="Inagaki F."/>
            <person name="Takami H."/>
        </authorList>
    </citation>
    <scope>NUCLEOTIDE SEQUENCE</scope>
    <source>
        <strain evidence="3">Expedition CK06-06</strain>
    </source>
</reference>
<dbReference type="AlphaFoldDB" id="X1STF5"/>
<dbReference type="Pfam" id="PF00441">
    <property type="entry name" value="Acyl-CoA_dh_1"/>
    <property type="match status" value="1"/>
</dbReference>
<proteinExistence type="predicted"/>
<comment type="caution">
    <text evidence="3">The sequence shown here is derived from an EMBL/GenBank/DDBJ whole genome shotgun (WGS) entry which is preliminary data.</text>
</comment>
<feature type="non-terminal residue" evidence="3">
    <location>
        <position position="1"/>
    </location>
</feature>
<dbReference type="GO" id="GO:0016627">
    <property type="term" value="F:oxidoreductase activity, acting on the CH-CH group of donors"/>
    <property type="evidence" value="ECO:0007669"/>
    <property type="project" value="InterPro"/>
</dbReference>
<name>X1STF5_9ZZZZ</name>
<dbReference type="InterPro" id="IPR009075">
    <property type="entry name" value="AcylCo_DH/oxidase_C"/>
</dbReference>
<feature type="domain" description="Acyl-CoA dehydrogenase/oxidase C-terminal" evidence="2">
    <location>
        <begin position="2"/>
        <end position="76"/>
    </location>
</feature>
<dbReference type="EMBL" id="BARW01019518">
    <property type="protein sequence ID" value="GAI96218.1"/>
    <property type="molecule type" value="Genomic_DNA"/>
</dbReference>
<accession>X1STF5</accession>
<dbReference type="InterPro" id="IPR036250">
    <property type="entry name" value="AcylCo_DH-like_C"/>
</dbReference>
<gene>
    <name evidence="3" type="ORF">S12H4_33153</name>
</gene>